<feature type="transmembrane region" description="Helical" evidence="5">
    <location>
        <begin position="220"/>
        <end position="240"/>
    </location>
</feature>
<organism evidence="6 7">
    <name type="scientific">Marispirochaeta aestuarii</name>
    <dbReference type="NCBI Taxonomy" id="1963862"/>
    <lineage>
        <taxon>Bacteria</taxon>
        <taxon>Pseudomonadati</taxon>
        <taxon>Spirochaetota</taxon>
        <taxon>Spirochaetia</taxon>
        <taxon>Spirochaetales</taxon>
        <taxon>Spirochaetaceae</taxon>
        <taxon>Marispirochaeta</taxon>
    </lineage>
</organism>
<gene>
    <name evidence="5" type="primary">tatC</name>
    <name evidence="6" type="ORF">B4O97_17115</name>
</gene>
<comment type="subunit">
    <text evidence="5">Forms a complex with TatA.</text>
</comment>
<evidence type="ECO:0000256" key="1">
    <source>
        <dbReference type="ARBA" id="ARBA00004141"/>
    </source>
</evidence>
<evidence type="ECO:0000256" key="3">
    <source>
        <dbReference type="ARBA" id="ARBA00022989"/>
    </source>
</evidence>
<comment type="subcellular location">
    <subcellularLocation>
        <location evidence="5">Cell membrane</location>
        <topology evidence="5">Multi-pass membrane protein</topology>
    </subcellularLocation>
    <subcellularLocation>
        <location evidence="1">Membrane</location>
        <topology evidence="1">Multi-pass membrane protein</topology>
    </subcellularLocation>
</comment>
<evidence type="ECO:0000256" key="2">
    <source>
        <dbReference type="ARBA" id="ARBA00022692"/>
    </source>
</evidence>
<name>A0A1Y1RUY0_9SPIO</name>
<feature type="transmembrane region" description="Helical" evidence="5">
    <location>
        <begin position="161"/>
        <end position="185"/>
    </location>
</feature>
<proteinExistence type="inferred from homology"/>
<keyword evidence="5" id="KW-1003">Cell membrane</keyword>
<dbReference type="PANTHER" id="PTHR30371:SF0">
    <property type="entry name" value="SEC-INDEPENDENT PROTEIN TRANSLOCASE PROTEIN TATC, CHLOROPLASTIC-RELATED"/>
    <property type="match status" value="1"/>
</dbReference>
<evidence type="ECO:0000313" key="7">
    <source>
        <dbReference type="Proteomes" id="UP000192343"/>
    </source>
</evidence>
<dbReference type="Proteomes" id="UP000192343">
    <property type="component" value="Unassembled WGS sequence"/>
</dbReference>
<keyword evidence="3 5" id="KW-1133">Transmembrane helix</keyword>
<protein>
    <recommendedName>
        <fullName evidence="5">Sec-independent protein translocase protein TatC</fullName>
    </recommendedName>
</protein>
<comment type="function">
    <text evidence="5">Part of the twin-arginine translocation (Tat) system that transports large folded proteins containing a characteristic twin-arginine motif in their signal peptide across membranes.</text>
</comment>
<dbReference type="AlphaFoldDB" id="A0A1Y1RUY0"/>
<feature type="transmembrane region" description="Helical" evidence="5">
    <location>
        <begin position="78"/>
        <end position="100"/>
    </location>
</feature>
<keyword evidence="4 5" id="KW-0472">Membrane</keyword>
<evidence type="ECO:0000256" key="5">
    <source>
        <dbReference type="HAMAP-Rule" id="MF_00902"/>
    </source>
</evidence>
<dbReference type="HAMAP" id="MF_00902">
    <property type="entry name" value="TatC"/>
    <property type="match status" value="1"/>
</dbReference>
<dbReference type="EMBL" id="MWQY01000025">
    <property type="protein sequence ID" value="ORC31233.1"/>
    <property type="molecule type" value="Genomic_DNA"/>
</dbReference>
<dbReference type="STRING" id="1963862.B4O97_17115"/>
<keyword evidence="5" id="KW-0653">Protein transport</keyword>
<keyword evidence="5" id="KW-0813">Transport</keyword>
<comment type="caution">
    <text evidence="6">The sequence shown here is derived from an EMBL/GenBank/DDBJ whole genome shotgun (WGS) entry which is preliminary data.</text>
</comment>
<dbReference type="PANTHER" id="PTHR30371">
    <property type="entry name" value="SEC-INDEPENDENT PROTEIN TRANSLOCASE PROTEIN TATC"/>
    <property type="match status" value="1"/>
</dbReference>
<evidence type="ECO:0000313" key="6">
    <source>
        <dbReference type="EMBL" id="ORC31233.1"/>
    </source>
</evidence>
<dbReference type="GO" id="GO:0065002">
    <property type="term" value="P:intracellular protein transmembrane transport"/>
    <property type="evidence" value="ECO:0007669"/>
    <property type="project" value="TreeGrafter"/>
</dbReference>
<dbReference type="Pfam" id="PF00902">
    <property type="entry name" value="TatC"/>
    <property type="match status" value="1"/>
</dbReference>
<keyword evidence="2 5" id="KW-0812">Transmembrane</keyword>
<keyword evidence="7" id="KW-1185">Reference proteome</keyword>
<reference evidence="6 7" key="1">
    <citation type="submission" date="2017-03" db="EMBL/GenBank/DDBJ databases">
        <title>Draft Genome sequence of Marispirochaeta sp. strain JC444.</title>
        <authorList>
            <person name="Shivani Y."/>
            <person name="Subhash Y."/>
            <person name="Sasikala C."/>
            <person name="Ramana C."/>
        </authorList>
    </citation>
    <scope>NUCLEOTIDE SEQUENCE [LARGE SCALE GENOMIC DNA]</scope>
    <source>
        <strain evidence="6 7">JC444</strain>
    </source>
</reference>
<feature type="transmembrane region" description="Helical" evidence="5">
    <location>
        <begin position="107"/>
        <end position="128"/>
    </location>
</feature>
<dbReference type="GO" id="GO:0043953">
    <property type="term" value="P:protein transport by the Tat complex"/>
    <property type="evidence" value="ECO:0007669"/>
    <property type="project" value="UniProtKB-UniRule"/>
</dbReference>
<keyword evidence="5" id="KW-0811">Translocation</keyword>
<feature type="transmembrane region" description="Helical" evidence="5">
    <location>
        <begin position="28"/>
        <end position="46"/>
    </location>
</feature>
<dbReference type="GO" id="GO:0033281">
    <property type="term" value="C:TAT protein transport complex"/>
    <property type="evidence" value="ECO:0007669"/>
    <property type="project" value="UniProtKB-UniRule"/>
</dbReference>
<sequence length="244" mass="27752">MSQCYSSVRPVRKVMPFWDHVYELRNRIVLVITCSALFSVVSYVFYPDAVVLIQSILREELYVTSITEGFLTRLKTSLLFGIYCSIPLLGIQISLFAAPALSGSERFYLVAVLVSSFILMSAGLLFALKAVLPISLRFLRSEVFYPGDVSRLLSYTLYLQFFFQFIIGFGLFFQFPIVIIMLLKFRIIDTSFLLRNFKYFIGIIFLVSAAVTPPDIVSQILLALPMTLLYGVCIVLGKVFRMDD</sequence>
<dbReference type="PRINTS" id="PR01840">
    <property type="entry name" value="TATCFAMILY"/>
</dbReference>
<dbReference type="InterPro" id="IPR002033">
    <property type="entry name" value="TatC"/>
</dbReference>
<feature type="transmembrane region" description="Helical" evidence="5">
    <location>
        <begin position="197"/>
        <end position="214"/>
    </location>
</feature>
<comment type="similarity">
    <text evidence="5">Belongs to the TatC family.</text>
</comment>
<dbReference type="NCBIfam" id="TIGR00945">
    <property type="entry name" value="tatC"/>
    <property type="match status" value="1"/>
</dbReference>
<evidence type="ECO:0000256" key="4">
    <source>
        <dbReference type="ARBA" id="ARBA00023136"/>
    </source>
</evidence>
<accession>A0A1Y1RUY0</accession>
<dbReference type="GO" id="GO:0009977">
    <property type="term" value="F:proton motive force dependent protein transmembrane transporter activity"/>
    <property type="evidence" value="ECO:0007669"/>
    <property type="project" value="TreeGrafter"/>
</dbReference>